<sequence>MGGSSATGGAGPRQPSRIATRDCLVGAARIVVKIGSSSLTDDQGKLDQSRVAGIAATAAQLAADGSEVVIVSSGAIAAALGPLGLPERPASVPLQQAAASVGQALLATAWSSAFGDHGRRTGQVLLTESDVIRPQTYRNVRSALESLLDLAAIPVVNENDTTATHEIRFGDNDRLAALVAQLLGADALFLLTDVDALYTAPPGQPGAERIGVVEDPARLTGVSIGSVGSKVGTGGMVTKLSAAQLASTTGTAALLTSAGRFAAAAAGEDVGTFFPGQEGRRRSRLVWLRFATRGAGTLTLDEGAAAAVTSRRRSLLAVGITAVAGTFPDGVPVDIAGPDGAVIARGLTSFSSDELRAMAGRGTHELREVLGERFRRPAVHRDQLVVL</sequence>
<dbReference type="Pfam" id="PF01472">
    <property type="entry name" value="PUA"/>
    <property type="match status" value="1"/>
</dbReference>
<dbReference type="InterPro" id="IPR002478">
    <property type="entry name" value="PUA"/>
</dbReference>
<keyword evidence="2 8" id="KW-0028">Amino-acid biosynthesis</keyword>
<evidence type="ECO:0000256" key="5">
    <source>
        <dbReference type="ARBA" id="ARBA00022741"/>
    </source>
</evidence>
<dbReference type="PIRSF" id="PIRSF000729">
    <property type="entry name" value="GK"/>
    <property type="match status" value="1"/>
</dbReference>
<gene>
    <name evidence="8" type="primary">proB</name>
    <name evidence="10" type="ORF">JOF44_000789</name>
</gene>
<evidence type="ECO:0000256" key="3">
    <source>
        <dbReference type="ARBA" id="ARBA00022650"/>
    </source>
</evidence>
<dbReference type="Gene3D" id="2.30.130.10">
    <property type="entry name" value="PUA domain"/>
    <property type="match status" value="1"/>
</dbReference>
<comment type="function">
    <text evidence="8">Catalyzes the transfer of a phosphate group to glutamate to form L-glutamate 5-phosphate.</text>
</comment>
<name>A0ABS4YGJ9_9MICO</name>
<evidence type="ECO:0000256" key="6">
    <source>
        <dbReference type="ARBA" id="ARBA00022777"/>
    </source>
</evidence>
<dbReference type="InterPro" id="IPR036974">
    <property type="entry name" value="PUA_sf"/>
</dbReference>
<protein>
    <recommendedName>
        <fullName evidence="8">Glutamate 5-kinase</fullName>
        <ecNumber evidence="8">2.7.2.11</ecNumber>
    </recommendedName>
    <alternativeName>
        <fullName evidence="8">Gamma-glutamyl kinase</fullName>
        <shortName evidence="8">GK</shortName>
    </alternativeName>
</protein>
<dbReference type="InterPro" id="IPR019797">
    <property type="entry name" value="Glutamate_5-kinase_CS"/>
</dbReference>
<reference evidence="10 11" key="1">
    <citation type="submission" date="2021-03" db="EMBL/GenBank/DDBJ databases">
        <title>Sequencing the genomes of 1000 actinobacteria strains.</title>
        <authorList>
            <person name="Klenk H.-P."/>
        </authorList>
    </citation>
    <scope>NUCLEOTIDE SEQUENCE [LARGE SCALE GENOMIC DNA]</scope>
    <source>
        <strain evidence="10 11">DSM 14564</strain>
    </source>
</reference>
<feature type="binding site" evidence="8">
    <location>
        <position position="160"/>
    </location>
    <ligand>
        <name>substrate</name>
    </ligand>
</feature>
<feature type="binding site" evidence="8">
    <location>
        <begin position="233"/>
        <end position="239"/>
    </location>
    <ligand>
        <name>ATP</name>
        <dbReference type="ChEBI" id="CHEBI:30616"/>
    </ligand>
</feature>
<keyword evidence="3 8" id="KW-0641">Proline biosynthesis</keyword>
<dbReference type="InterPro" id="IPR041739">
    <property type="entry name" value="G5K_ProB"/>
</dbReference>
<dbReference type="InterPro" id="IPR005715">
    <property type="entry name" value="Glu_5kinase/COase_Synthase"/>
</dbReference>
<keyword evidence="4 8" id="KW-0808">Transferase</keyword>
<keyword evidence="1 8" id="KW-0963">Cytoplasm</keyword>
<feature type="domain" description="PUA" evidence="9">
    <location>
        <begin position="296"/>
        <end position="375"/>
    </location>
</feature>
<dbReference type="GO" id="GO:0004349">
    <property type="term" value="F:glutamate 5-kinase activity"/>
    <property type="evidence" value="ECO:0007669"/>
    <property type="project" value="UniProtKB-EC"/>
</dbReference>
<dbReference type="PANTHER" id="PTHR43654">
    <property type="entry name" value="GLUTAMATE 5-KINASE"/>
    <property type="match status" value="1"/>
</dbReference>
<dbReference type="SUPFAM" id="SSF53633">
    <property type="entry name" value="Carbamate kinase-like"/>
    <property type="match status" value="1"/>
</dbReference>
<dbReference type="CDD" id="cd21157">
    <property type="entry name" value="PUA_G5K"/>
    <property type="match status" value="1"/>
</dbReference>
<keyword evidence="7 8" id="KW-0067">ATP-binding</keyword>
<keyword evidence="6 8" id="KW-0418">Kinase</keyword>
<dbReference type="NCBIfam" id="TIGR01027">
    <property type="entry name" value="proB"/>
    <property type="match status" value="1"/>
</dbReference>
<feature type="binding site" evidence="8">
    <location>
        <position position="73"/>
    </location>
    <ligand>
        <name>substrate</name>
    </ligand>
</feature>
<comment type="caution">
    <text evidence="10">The sequence shown here is derived from an EMBL/GenBank/DDBJ whole genome shotgun (WGS) entry which is preliminary data.</text>
</comment>
<dbReference type="InterPro" id="IPR001057">
    <property type="entry name" value="Glu/AcGlu_kinase"/>
</dbReference>
<evidence type="ECO:0000256" key="8">
    <source>
        <dbReference type="HAMAP-Rule" id="MF_00456"/>
    </source>
</evidence>
<keyword evidence="11" id="KW-1185">Reference proteome</keyword>
<organism evidence="10 11">
    <name type="scientific">Brachybacterium fresconis</name>
    <dbReference type="NCBI Taxonomy" id="173363"/>
    <lineage>
        <taxon>Bacteria</taxon>
        <taxon>Bacillati</taxon>
        <taxon>Actinomycetota</taxon>
        <taxon>Actinomycetes</taxon>
        <taxon>Micrococcales</taxon>
        <taxon>Dermabacteraceae</taxon>
        <taxon>Brachybacterium</taxon>
    </lineage>
</organism>
<accession>A0ABS4YGJ9</accession>
<dbReference type="Pfam" id="PF00696">
    <property type="entry name" value="AA_kinase"/>
    <property type="match status" value="1"/>
</dbReference>
<dbReference type="EMBL" id="JAGIOC010000001">
    <property type="protein sequence ID" value="MBP2407886.1"/>
    <property type="molecule type" value="Genomic_DNA"/>
</dbReference>
<comment type="catalytic activity">
    <reaction evidence="8">
        <text>L-glutamate + ATP = L-glutamyl 5-phosphate + ADP</text>
        <dbReference type="Rhea" id="RHEA:14877"/>
        <dbReference type="ChEBI" id="CHEBI:29985"/>
        <dbReference type="ChEBI" id="CHEBI:30616"/>
        <dbReference type="ChEBI" id="CHEBI:58274"/>
        <dbReference type="ChEBI" id="CHEBI:456216"/>
        <dbReference type="EC" id="2.7.2.11"/>
    </reaction>
</comment>
<dbReference type="SMART" id="SM00359">
    <property type="entry name" value="PUA"/>
    <property type="match status" value="1"/>
</dbReference>
<proteinExistence type="inferred from homology"/>
<evidence type="ECO:0000256" key="1">
    <source>
        <dbReference type="ARBA" id="ARBA00022490"/>
    </source>
</evidence>
<evidence type="ECO:0000313" key="11">
    <source>
        <dbReference type="Proteomes" id="UP000698222"/>
    </source>
</evidence>
<dbReference type="SUPFAM" id="SSF88697">
    <property type="entry name" value="PUA domain-like"/>
    <property type="match status" value="1"/>
</dbReference>
<dbReference type="InterPro" id="IPR001048">
    <property type="entry name" value="Asp/Glu/Uridylate_kinase"/>
</dbReference>
<dbReference type="InterPro" id="IPR036393">
    <property type="entry name" value="AceGlu_kinase-like_sf"/>
</dbReference>
<dbReference type="RefSeq" id="WP_209887648.1">
    <property type="nucleotide sequence ID" value="NZ_BAAAJV010000033.1"/>
</dbReference>
<feature type="binding site" evidence="8">
    <location>
        <position position="33"/>
    </location>
    <ligand>
        <name>ATP</name>
        <dbReference type="ChEBI" id="CHEBI:30616"/>
    </ligand>
</feature>
<evidence type="ECO:0000256" key="4">
    <source>
        <dbReference type="ARBA" id="ARBA00022679"/>
    </source>
</evidence>
<dbReference type="Proteomes" id="UP000698222">
    <property type="component" value="Unassembled WGS sequence"/>
</dbReference>
<dbReference type="HAMAP" id="MF_00456">
    <property type="entry name" value="ProB"/>
    <property type="match status" value="1"/>
</dbReference>
<dbReference type="PRINTS" id="PR00474">
    <property type="entry name" value="GLU5KINASE"/>
</dbReference>
<comment type="pathway">
    <text evidence="8">Amino-acid biosynthesis; L-proline biosynthesis; L-glutamate 5-semialdehyde from L-glutamate: step 1/2.</text>
</comment>
<evidence type="ECO:0000259" key="9">
    <source>
        <dbReference type="SMART" id="SM00359"/>
    </source>
</evidence>
<feature type="binding site" evidence="8">
    <location>
        <begin position="192"/>
        <end position="193"/>
    </location>
    <ligand>
        <name>ATP</name>
        <dbReference type="ChEBI" id="CHEBI:30616"/>
    </ligand>
</feature>
<comment type="subcellular location">
    <subcellularLocation>
        <location evidence="8">Cytoplasm</location>
    </subcellularLocation>
</comment>
<comment type="similarity">
    <text evidence="8">Belongs to the glutamate 5-kinase family.</text>
</comment>
<dbReference type="InterPro" id="IPR011529">
    <property type="entry name" value="Glu_5kinase"/>
</dbReference>
<dbReference type="PROSITE" id="PS00902">
    <property type="entry name" value="GLUTAMATE_5_KINASE"/>
    <property type="match status" value="1"/>
</dbReference>
<dbReference type="EC" id="2.7.2.11" evidence="8"/>
<dbReference type="Gene3D" id="3.40.1160.10">
    <property type="entry name" value="Acetylglutamate kinase-like"/>
    <property type="match status" value="1"/>
</dbReference>
<dbReference type="PANTHER" id="PTHR43654:SF1">
    <property type="entry name" value="ISOPENTENYL PHOSPHATE KINASE"/>
    <property type="match status" value="1"/>
</dbReference>
<evidence type="ECO:0000256" key="2">
    <source>
        <dbReference type="ARBA" id="ARBA00022605"/>
    </source>
</evidence>
<dbReference type="CDD" id="cd04242">
    <property type="entry name" value="AAK_G5K_ProB"/>
    <property type="match status" value="1"/>
</dbReference>
<dbReference type="InterPro" id="IPR015947">
    <property type="entry name" value="PUA-like_sf"/>
</dbReference>
<dbReference type="PROSITE" id="PS50890">
    <property type="entry name" value="PUA"/>
    <property type="match status" value="1"/>
</dbReference>
<evidence type="ECO:0000313" key="10">
    <source>
        <dbReference type="EMBL" id="MBP2407886.1"/>
    </source>
</evidence>
<evidence type="ECO:0000256" key="7">
    <source>
        <dbReference type="ARBA" id="ARBA00022840"/>
    </source>
</evidence>
<keyword evidence="5 8" id="KW-0547">Nucleotide-binding</keyword>
<feature type="binding site" evidence="8">
    <location>
        <position position="172"/>
    </location>
    <ligand>
        <name>substrate</name>
    </ligand>
</feature>